<reference evidence="8 9" key="1">
    <citation type="submission" date="2019-10" db="EMBL/GenBank/DDBJ databases">
        <title>Rubrobacter sp nov SCSIO 52915 isolated from a deep-sea sediment in the South China Sea.</title>
        <authorList>
            <person name="Chen R.W."/>
        </authorList>
    </citation>
    <scope>NUCLEOTIDE SEQUENCE [LARGE SCALE GENOMIC DNA]</scope>
    <source>
        <strain evidence="8 9">SCSIO 52915</strain>
    </source>
</reference>
<dbReference type="InterPro" id="IPR001787">
    <property type="entry name" value="Ribosomal_bL21"/>
</dbReference>
<evidence type="ECO:0000313" key="9">
    <source>
        <dbReference type="Proteomes" id="UP000502706"/>
    </source>
</evidence>
<evidence type="ECO:0000256" key="4">
    <source>
        <dbReference type="ARBA" id="ARBA00022980"/>
    </source>
</evidence>
<keyword evidence="3 6" id="KW-0694">RNA-binding</keyword>
<evidence type="ECO:0000256" key="5">
    <source>
        <dbReference type="ARBA" id="ARBA00023274"/>
    </source>
</evidence>
<dbReference type="GO" id="GO:1990904">
    <property type="term" value="C:ribonucleoprotein complex"/>
    <property type="evidence" value="ECO:0007669"/>
    <property type="project" value="UniProtKB-KW"/>
</dbReference>
<dbReference type="GO" id="GO:0019843">
    <property type="term" value="F:rRNA binding"/>
    <property type="evidence" value="ECO:0007669"/>
    <property type="project" value="UniProtKB-UniRule"/>
</dbReference>
<sequence length="96" mass="10857">MFAVLKIGGKQYRAARDGELVVDRLAGEVGESVELPVSFVADGDDFDLSGRTARVEILEHLKGDKIHIYKYKPKKTYRKKTGHRQARTRIKVLEVS</sequence>
<dbReference type="GO" id="GO:0006412">
    <property type="term" value="P:translation"/>
    <property type="evidence" value="ECO:0007669"/>
    <property type="project" value="UniProtKB-UniRule"/>
</dbReference>
<evidence type="ECO:0000256" key="3">
    <source>
        <dbReference type="ARBA" id="ARBA00022884"/>
    </source>
</evidence>
<dbReference type="InterPro" id="IPR018258">
    <property type="entry name" value="Ribosomal_bL21_CS"/>
</dbReference>
<evidence type="ECO:0000256" key="1">
    <source>
        <dbReference type="ARBA" id="ARBA00008563"/>
    </source>
</evidence>
<dbReference type="GO" id="GO:0005737">
    <property type="term" value="C:cytoplasm"/>
    <property type="evidence" value="ECO:0007669"/>
    <property type="project" value="UniProtKB-ARBA"/>
</dbReference>
<protein>
    <recommendedName>
        <fullName evidence="6">Large ribosomal subunit protein bL21</fullName>
    </recommendedName>
</protein>
<gene>
    <name evidence="6 8" type="primary">rplU</name>
    <name evidence="8" type="ORF">GBA65_09985</name>
</gene>
<dbReference type="GO" id="GO:0005840">
    <property type="term" value="C:ribosome"/>
    <property type="evidence" value="ECO:0007669"/>
    <property type="project" value="UniProtKB-KW"/>
</dbReference>
<comment type="similarity">
    <text evidence="1 6 7">Belongs to the bacterial ribosomal protein bL21 family.</text>
</comment>
<evidence type="ECO:0000313" key="8">
    <source>
        <dbReference type="EMBL" id="QIN78794.1"/>
    </source>
</evidence>
<dbReference type="SUPFAM" id="SSF141091">
    <property type="entry name" value="L21p-like"/>
    <property type="match status" value="1"/>
</dbReference>
<dbReference type="AlphaFoldDB" id="A0A6G8PX49"/>
<dbReference type="PROSITE" id="PS01169">
    <property type="entry name" value="RIBOSOMAL_L21"/>
    <property type="match status" value="1"/>
</dbReference>
<dbReference type="PANTHER" id="PTHR21349:SF0">
    <property type="entry name" value="LARGE RIBOSOMAL SUBUNIT PROTEIN BL21M"/>
    <property type="match status" value="1"/>
</dbReference>
<dbReference type="InterPro" id="IPR028909">
    <property type="entry name" value="bL21-like"/>
</dbReference>
<dbReference type="GO" id="GO:0003735">
    <property type="term" value="F:structural constituent of ribosome"/>
    <property type="evidence" value="ECO:0007669"/>
    <property type="project" value="InterPro"/>
</dbReference>
<keyword evidence="9" id="KW-1185">Reference proteome</keyword>
<dbReference type="Pfam" id="PF00829">
    <property type="entry name" value="Ribosomal_L21p"/>
    <property type="match status" value="1"/>
</dbReference>
<name>A0A6G8PX49_9ACTN</name>
<keyword evidence="5 6" id="KW-0687">Ribonucleoprotein</keyword>
<keyword evidence="4 6" id="KW-0689">Ribosomal protein</keyword>
<accession>A0A6G8PX49</accession>
<dbReference type="InterPro" id="IPR036164">
    <property type="entry name" value="bL21-like_sf"/>
</dbReference>
<dbReference type="EMBL" id="CP045121">
    <property type="protein sequence ID" value="QIN78794.1"/>
    <property type="molecule type" value="Genomic_DNA"/>
</dbReference>
<dbReference type="KEGG" id="rmar:GBA65_09985"/>
<evidence type="ECO:0000256" key="6">
    <source>
        <dbReference type="HAMAP-Rule" id="MF_01363"/>
    </source>
</evidence>
<dbReference type="PANTHER" id="PTHR21349">
    <property type="entry name" value="50S RIBOSOMAL PROTEIN L21"/>
    <property type="match status" value="1"/>
</dbReference>
<dbReference type="Proteomes" id="UP000502706">
    <property type="component" value="Chromosome"/>
</dbReference>
<comment type="function">
    <text evidence="6 7">This protein binds to 23S rRNA in the presence of protein L20.</text>
</comment>
<comment type="subunit">
    <text evidence="6">Part of the 50S ribosomal subunit. Contacts protein L20.</text>
</comment>
<evidence type="ECO:0000256" key="2">
    <source>
        <dbReference type="ARBA" id="ARBA00022730"/>
    </source>
</evidence>
<evidence type="ECO:0000256" key="7">
    <source>
        <dbReference type="RuleBase" id="RU000562"/>
    </source>
</evidence>
<proteinExistence type="inferred from homology"/>
<dbReference type="NCBIfam" id="TIGR00061">
    <property type="entry name" value="L21"/>
    <property type="match status" value="1"/>
</dbReference>
<organism evidence="8 9">
    <name type="scientific">Rubrobacter marinus</name>
    <dbReference type="NCBI Taxonomy" id="2653852"/>
    <lineage>
        <taxon>Bacteria</taxon>
        <taxon>Bacillati</taxon>
        <taxon>Actinomycetota</taxon>
        <taxon>Rubrobacteria</taxon>
        <taxon>Rubrobacterales</taxon>
        <taxon>Rubrobacteraceae</taxon>
        <taxon>Rubrobacter</taxon>
    </lineage>
</organism>
<dbReference type="RefSeq" id="WP_166396466.1">
    <property type="nucleotide sequence ID" value="NZ_CP045121.1"/>
</dbReference>
<dbReference type="HAMAP" id="MF_01363">
    <property type="entry name" value="Ribosomal_bL21"/>
    <property type="match status" value="1"/>
</dbReference>
<keyword evidence="2 6" id="KW-0699">rRNA-binding</keyword>